<sequence>MKFLTALVSLSAVLIASVAARPIRRDVDPSLVPEFGWQSDVNPTGTGDCDGAVDGADGKPIKIPCSCPPDRDVFIQDLNANLAAGHVVNNPTVGLSFPTDNSTASQLARLNAAAVTLQNLNGPGVGCPIVSTTFSAQQQAIEAGEPLPPSAIPTPTTVSTSDTPGSTSNSVSVATSDVPSSTSETAPAPTSSGASDSEIAALAPPLGFVSGARNLTANVHAGRAVNNPTVQISFLMDNSTASQLARLNAAAVTIQNLIGPGVGCPIVSTTFSAQQQAIEAGQPLPASVIPSGTSSSVVAPSSTGTATSSGIVAIASPTASSPAPTGASSSTSSSSIAALAPPLGAFSDMSALHALKPDTGTGDCDGAVNGTDGKPIKIPCSCPPSQDTYISQLTANVNAGRAVNNPSVQVSFPTDDSKASKLARLNAAAVTLQNLNGPGKGCPVVSTTFSAQQKAIQAGQ</sequence>
<accession>A0A4S4L7V0</accession>
<dbReference type="Proteomes" id="UP000310158">
    <property type="component" value="Unassembled WGS sequence"/>
</dbReference>
<name>A0A4S4L7V0_9AGAM</name>
<dbReference type="AlphaFoldDB" id="A0A4S4L7V0"/>
<evidence type="ECO:0000256" key="2">
    <source>
        <dbReference type="SAM" id="SignalP"/>
    </source>
</evidence>
<protein>
    <submittedName>
        <fullName evidence="3">Uncharacterized protein</fullName>
    </submittedName>
</protein>
<reference evidence="3 4" key="1">
    <citation type="submission" date="2019-02" db="EMBL/GenBank/DDBJ databases">
        <title>Genome sequencing of the rare red list fungi Bondarzewia mesenterica.</title>
        <authorList>
            <person name="Buettner E."/>
            <person name="Kellner H."/>
        </authorList>
    </citation>
    <scope>NUCLEOTIDE SEQUENCE [LARGE SCALE GENOMIC DNA]</scope>
    <source>
        <strain evidence="3 4">DSM 108281</strain>
    </source>
</reference>
<feature type="signal peptide" evidence="2">
    <location>
        <begin position="1"/>
        <end position="20"/>
    </location>
</feature>
<evidence type="ECO:0000313" key="3">
    <source>
        <dbReference type="EMBL" id="THH07051.1"/>
    </source>
</evidence>
<gene>
    <name evidence="3" type="ORF">EW146_g9436</name>
</gene>
<feature type="compositionally biased region" description="Low complexity" evidence="1">
    <location>
        <begin position="179"/>
        <end position="196"/>
    </location>
</feature>
<keyword evidence="2" id="KW-0732">Signal</keyword>
<dbReference type="EMBL" id="SGPL01000814">
    <property type="protein sequence ID" value="THH07051.1"/>
    <property type="molecule type" value="Genomic_DNA"/>
</dbReference>
<feature type="compositionally biased region" description="Polar residues" evidence="1">
    <location>
        <begin position="169"/>
        <end position="178"/>
    </location>
</feature>
<evidence type="ECO:0000313" key="4">
    <source>
        <dbReference type="Proteomes" id="UP000310158"/>
    </source>
</evidence>
<feature type="chain" id="PRO_5020728441" evidence="2">
    <location>
        <begin position="21"/>
        <end position="460"/>
    </location>
</feature>
<keyword evidence="4" id="KW-1185">Reference proteome</keyword>
<evidence type="ECO:0000256" key="1">
    <source>
        <dbReference type="SAM" id="MobiDB-lite"/>
    </source>
</evidence>
<comment type="caution">
    <text evidence="3">The sequence shown here is derived from an EMBL/GenBank/DDBJ whole genome shotgun (WGS) entry which is preliminary data.</text>
</comment>
<proteinExistence type="predicted"/>
<organism evidence="3 4">
    <name type="scientific">Bondarzewia mesenterica</name>
    <dbReference type="NCBI Taxonomy" id="1095465"/>
    <lineage>
        <taxon>Eukaryota</taxon>
        <taxon>Fungi</taxon>
        <taxon>Dikarya</taxon>
        <taxon>Basidiomycota</taxon>
        <taxon>Agaricomycotina</taxon>
        <taxon>Agaricomycetes</taxon>
        <taxon>Russulales</taxon>
        <taxon>Bondarzewiaceae</taxon>
        <taxon>Bondarzewia</taxon>
    </lineage>
</organism>
<feature type="region of interest" description="Disordered" evidence="1">
    <location>
        <begin position="144"/>
        <end position="196"/>
    </location>
</feature>
<feature type="compositionally biased region" description="Low complexity" evidence="1">
    <location>
        <begin position="153"/>
        <end position="168"/>
    </location>
</feature>
<dbReference type="OrthoDB" id="2140240at2759"/>